<proteinExistence type="predicted"/>
<name>B0DQC7_LACBS</name>
<protein>
    <submittedName>
        <fullName evidence="4">Predicted protein</fullName>
    </submittedName>
</protein>
<dbReference type="EMBL" id="DS547125">
    <property type="protein sequence ID" value="EDR03272.1"/>
    <property type="molecule type" value="Genomic_DNA"/>
</dbReference>
<dbReference type="InterPro" id="IPR016024">
    <property type="entry name" value="ARM-type_fold"/>
</dbReference>
<keyword evidence="3" id="KW-0653">Protein transport</keyword>
<dbReference type="InParanoid" id="B0DQC7"/>
<dbReference type="GO" id="GO:0006606">
    <property type="term" value="P:protein import into nucleus"/>
    <property type="evidence" value="ECO:0007669"/>
    <property type="project" value="TreeGrafter"/>
</dbReference>
<comment type="subcellular location">
    <subcellularLocation>
        <location evidence="1">Cytoplasm</location>
    </subcellularLocation>
</comment>
<dbReference type="PANTHER" id="PTHR10997">
    <property type="entry name" value="IMPORTIN-7, 8, 11"/>
    <property type="match status" value="1"/>
</dbReference>
<dbReference type="Gene3D" id="1.25.10.10">
    <property type="entry name" value="Leucine-rich Repeat Variant"/>
    <property type="match status" value="1"/>
</dbReference>
<dbReference type="KEGG" id="lbc:LACBIDRAFT_307524"/>
<evidence type="ECO:0000256" key="1">
    <source>
        <dbReference type="ARBA" id="ARBA00004496"/>
    </source>
</evidence>
<dbReference type="GeneID" id="6081790"/>
<dbReference type="SUPFAM" id="SSF48371">
    <property type="entry name" value="ARM repeat"/>
    <property type="match status" value="1"/>
</dbReference>
<dbReference type="OrthoDB" id="3059606at2759"/>
<reference evidence="4 5" key="1">
    <citation type="journal article" date="2008" name="Nature">
        <title>The genome of Laccaria bicolor provides insights into mycorrhizal symbiosis.</title>
        <authorList>
            <person name="Martin F."/>
            <person name="Aerts A."/>
            <person name="Ahren D."/>
            <person name="Brun A."/>
            <person name="Danchin E.G.J."/>
            <person name="Duchaussoy F."/>
            <person name="Gibon J."/>
            <person name="Kohler A."/>
            <person name="Lindquist E."/>
            <person name="Pereda V."/>
            <person name="Salamov A."/>
            <person name="Shapiro H.J."/>
            <person name="Wuyts J."/>
            <person name="Blaudez D."/>
            <person name="Buee M."/>
            <person name="Brokstein P."/>
            <person name="Canbaeck B."/>
            <person name="Cohen D."/>
            <person name="Courty P.E."/>
            <person name="Coutinho P.M."/>
            <person name="Delaruelle C."/>
            <person name="Detter J.C."/>
            <person name="Deveau A."/>
            <person name="DiFazio S."/>
            <person name="Duplessis S."/>
            <person name="Fraissinet-Tachet L."/>
            <person name="Lucic E."/>
            <person name="Frey-Klett P."/>
            <person name="Fourrey C."/>
            <person name="Feussner I."/>
            <person name="Gay G."/>
            <person name="Grimwood J."/>
            <person name="Hoegger P.J."/>
            <person name="Jain P."/>
            <person name="Kilaru S."/>
            <person name="Labbe J."/>
            <person name="Lin Y.C."/>
            <person name="Legue V."/>
            <person name="Le Tacon F."/>
            <person name="Marmeisse R."/>
            <person name="Melayah D."/>
            <person name="Montanini B."/>
            <person name="Muratet M."/>
            <person name="Nehls U."/>
            <person name="Niculita-Hirzel H."/>
            <person name="Oudot-Le Secq M.P."/>
            <person name="Peter M."/>
            <person name="Quesneville H."/>
            <person name="Rajashekar B."/>
            <person name="Reich M."/>
            <person name="Rouhier N."/>
            <person name="Schmutz J."/>
            <person name="Yin T."/>
            <person name="Chalot M."/>
            <person name="Henrissat B."/>
            <person name="Kuees U."/>
            <person name="Lucas S."/>
            <person name="Van de Peer Y."/>
            <person name="Podila G.K."/>
            <person name="Polle A."/>
            <person name="Pukkila P.J."/>
            <person name="Richardson P.M."/>
            <person name="Rouze P."/>
            <person name="Sanders I.R."/>
            <person name="Stajich J.E."/>
            <person name="Tunlid A."/>
            <person name="Tuskan G."/>
            <person name="Grigoriev I.V."/>
        </authorList>
    </citation>
    <scope>NUCLEOTIDE SEQUENCE [LARGE SCALE GENOMIC DNA]</scope>
    <source>
        <strain evidence="5">S238N-H82 / ATCC MYA-4686</strain>
    </source>
</reference>
<evidence type="ECO:0000256" key="3">
    <source>
        <dbReference type="ARBA" id="ARBA00022927"/>
    </source>
</evidence>
<gene>
    <name evidence="4" type="ORF">LACBIDRAFT_307524</name>
</gene>
<sequence>MYSGMIAGQQHQHRDTLSLCPDQVLIPQSNCDAPKMNILLLLDTSPSRSIRLQLATALKSRSIVHVAHNFSHNWPSLLGDIKALLMRSANINQVHAGCNAALEAIRAFRFRQKSKALTQIVTDIFPTLVGLASQIIQTVPSTVQEILTMLYLILKTYKTSIIVTVLYPPP</sequence>
<dbReference type="GO" id="GO:0005635">
    <property type="term" value="C:nuclear envelope"/>
    <property type="evidence" value="ECO:0007669"/>
    <property type="project" value="TreeGrafter"/>
</dbReference>
<dbReference type="RefSeq" id="XP_001886068.1">
    <property type="nucleotide sequence ID" value="XM_001886033.1"/>
</dbReference>
<organism evidence="5">
    <name type="scientific">Laccaria bicolor (strain S238N-H82 / ATCC MYA-4686)</name>
    <name type="common">Bicoloured deceiver</name>
    <name type="synonym">Laccaria laccata var. bicolor</name>
    <dbReference type="NCBI Taxonomy" id="486041"/>
    <lineage>
        <taxon>Eukaryota</taxon>
        <taxon>Fungi</taxon>
        <taxon>Dikarya</taxon>
        <taxon>Basidiomycota</taxon>
        <taxon>Agaricomycotina</taxon>
        <taxon>Agaricomycetes</taxon>
        <taxon>Agaricomycetidae</taxon>
        <taxon>Agaricales</taxon>
        <taxon>Agaricineae</taxon>
        <taxon>Hydnangiaceae</taxon>
        <taxon>Laccaria</taxon>
    </lineage>
</organism>
<dbReference type="InterPro" id="IPR011989">
    <property type="entry name" value="ARM-like"/>
</dbReference>
<keyword evidence="5" id="KW-1185">Reference proteome</keyword>
<evidence type="ECO:0000313" key="4">
    <source>
        <dbReference type="EMBL" id="EDR03272.1"/>
    </source>
</evidence>
<evidence type="ECO:0000256" key="2">
    <source>
        <dbReference type="ARBA" id="ARBA00022490"/>
    </source>
</evidence>
<dbReference type="GO" id="GO:0005829">
    <property type="term" value="C:cytosol"/>
    <property type="evidence" value="ECO:0007669"/>
    <property type="project" value="TreeGrafter"/>
</dbReference>
<dbReference type="Proteomes" id="UP000001194">
    <property type="component" value="Unassembled WGS sequence"/>
</dbReference>
<keyword evidence="2" id="KW-0963">Cytoplasm</keyword>
<dbReference type="STRING" id="486041.B0DQC7"/>
<dbReference type="HOGENOM" id="CLU_1570895_0_0_1"/>
<accession>B0DQC7</accession>
<keyword evidence="3" id="KW-0813">Transport</keyword>
<dbReference type="AlphaFoldDB" id="B0DQC7"/>
<dbReference type="PANTHER" id="PTHR10997:SF18">
    <property type="entry name" value="D-IMPORTIN 7_RANBP7"/>
    <property type="match status" value="1"/>
</dbReference>
<evidence type="ECO:0000313" key="5">
    <source>
        <dbReference type="Proteomes" id="UP000001194"/>
    </source>
</evidence>